<evidence type="ECO:0000259" key="2">
    <source>
        <dbReference type="PROSITE" id="PS50930"/>
    </source>
</evidence>
<gene>
    <name evidence="3" type="ORF">DIS07_05465</name>
</gene>
<dbReference type="OrthoDB" id="1118393at2"/>
<comment type="caution">
    <text evidence="3">The sequence shown here is derived from an EMBL/GenBank/DDBJ whole genome shotgun (WGS) entry which is preliminary data.</text>
</comment>
<dbReference type="Gene3D" id="2.40.50.1020">
    <property type="entry name" value="LytTr DNA-binding domain"/>
    <property type="match status" value="1"/>
</dbReference>
<evidence type="ECO:0000313" key="3">
    <source>
        <dbReference type="EMBL" id="PWG05891.1"/>
    </source>
</evidence>
<keyword evidence="1" id="KW-0472">Membrane</keyword>
<dbReference type="AlphaFoldDB" id="A0A2U2JC90"/>
<dbReference type="SMART" id="SM00850">
    <property type="entry name" value="LytTR"/>
    <property type="match status" value="1"/>
</dbReference>
<feature type="transmembrane region" description="Helical" evidence="1">
    <location>
        <begin position="51"/>
        <end position="72"/>
    </location>
</feature>
<dbReference type="PROSITE" id="PS50930">
    <property type="entry name" value="HTH_LYTTR"/>
    <property type="match status" value="1"/>
</dbReference>
<feature type="transmembrane region" description="Helical" evidence="1">
    <location>
        <begin position="20"/>
        <end position="39"/>
    </location>
</feature>
<dbReference type="Pfam" id="PF04397">
    <property type="entry name" value="LytTR"/>
    <property type="match status" value="1"/>
</dbReference>
<dbReference type="RefSeq" id="WP_109404223.1">
    <property type="nucleotide sequence ID" value="NZ_QFFG01000002.1"/>
</dbReference>
<dbReference type="InterPro" id="IPR007492">
    <property type="entry name" value="LytTR_DNA-bd_dom"/>
</dbReference>
<feature type="domain" description="HTH LytTR-type" evidence="2">
    <location>
        <begin position="192"/>
        <end position="292"/>
    </location>
</feature>
<dbReference type="EMBL" id="QFFG01000002">
    <property type="protein sequence ID" value="PWG05891.1"/>
    <property type="molecule type" value="Genomic_DNA"/>
</dbReference>
<keyword evidence="4" id="KW-1185">Reference proteome</keyword>
<keyword evidence="1" id="KW-1133">Transmembrane helix</keyword>
<proteinExistence type="predicted"/>
<organism evidence="3 4">
    <name type="scientific">Polaribacter aquimarinus</name>
    <dbReference type="NCBI Taxonomy" id="2100726"/>
    <lineage>
        <taxon>Bacteria</taxon>
        <taxon>Pseudomonadati</taxon>
        <taxon>Bacteroidota</taxon>
        <taxon>Flavobacteriia</taxon>
        <taxon>Flavobacteriales</taxon>
        <taxon>Flavobacteriaceae</taxon>
    </lineage>
</organism>
<feature type="transmembrane region" description="Helical" evidence="1">
    <location>
        <begin position="122"/>
        <end position="144"/>
    </location>
</feature>
<evidence type="ECO:0000313" key="4">
    <source>
        <dbReference type="Proteomes" id="UP000245670"/>
    </source>
</evidence>
<dbReference type="GO" id="GO:0003677">
    <property type="term" value="F:DNA binding"/>
    <property type="evidence" value="ECO:0007669"/>
    <property type="project" value="InterPro"/>
</dbReference>
<reference evidence="3 4" key="1">
    <citation type="submission" date="2018-05" db="EMBL/GenBank/DDBJ databases">
        <title>Polaribacter aquimarinus sp. nov., isolated from sediment in a sediment of sea.</title>
        <authorList>
            <person name="Lu D."/>
        </authorList>
    </citation>
    <scope>NUCLEOTIDE SEQUENCE [LARGE SCALE GENOMIC DNA]</scope>
    <source>
        <strain evidence="3 4">ZY113</strain>
    </source>
</reference>
<protein>
    <recommendedName>
        <fullName evidence="2">HTH LytTR-type domain-containing protein</fullName>
    </recommendedName>
</protein>
<name>A0A2U2JC90_9FLAO</name>
<keyword evidence="1" id="KW-0812">Transmembrane</keyword>
<evidence type="ECO:0000256" key="1">
    <source>
        <dbReference type="SAM" id="Phobius"/>
    </source>
</evidence>
<sequence>MKSILSWLSTPYYFNPSVQFKLRTSFTFGVFVFVFLYIFKPFTLASLEEILFEYTLGIGLITFLGSFFALYAPPLFFKNYFDEDNWTIGKNVFFTIITIFFVGSILWYYGGLYKKERGIANITYVDFLLYTFLVGVLPVFLVIFTNEKNVREKREKRASEIRDQKKKKILEKQKTFKNEIIIYSDNKKEHLKIKIKDLIYITSQGNYASFFIKKDEDTLKEKILRVTLTKIEDTLNDYPNIIRCHKSYIINTSFVSDIKGNARGYLLKSQFVSFYIPVSRSFSRQSLQGLLN</sequence>
<feature type="transmembrane region" description="Helical" evidence="1">
    <location>
        <begin position="92"/>
        <end position="110"/>
    </location>
</feature>
<dbReference type="Proteomes" id="UP000245670">
    <property type="component" value="Unassembled WGS sequence"/>
</dbReference>
<accession>A0A2U2JC90</accession>